<dbReference type="AlphaFoldDB" id="F0J2W9"/>
<dbReference type="SUPFAM" id="SSF56436">
    <property type="entry name" value="C-type lectin-like"/>
    <property type="match status" value="1"/>
</dbReference>
<dbReference type="Gene3D" id="3.90.1580.10">
    <property type="entry name" value="paralog of FGE (formylglycine-generating enzyme)"/>
    <property type="match status" value="1"/>
</dbReference>
<dbReference type="HOGENOM" id="CLU_030023_0_0_5"/>
<gene>
    <name evidence="2" type="ordered locus">ACMV_04110</name>
</gene>
<dbReference type="InterPro" id="IPR042095">
    <property type="entry name" value="SUMF_sf"/>
</dbReference>
<name>F0J2W9_ACIMA</name>
<dbReference type="RefSeq" id="WP_013639377.1">
    <property type="nucleotide sequence ID" value="NC_015186.1"/>
</dbReference>
<dbReference type="KEGG" id="amv:ACMV_04110"/>
<accession>F0J2W9</accession>
<protein>
    <recommendedName>
        <fullName evidence="1">Sulfatase-modifying factor enzyme-like domain-containing protein</fullName>
    </recommendedName>
</protein>
<feature type="domain" description="Sulfatase-modifying factor enzyme-like" evidence="1">
    <location>
        <begin position="377"/>
        <end position="448"/>
    </location>
</feature>
<dbReference type="InterPro" id="IPR016187">
    <property type="entry name" value="CTDL_fold"/>
</dbReference>
<dbReference type="EMBL" id="AP012035">
    <property type="protein sequence ID" value="BAJ79758.1"/>
    <property type="molecule type" value="Genomic_DNA"/>
</dbReference>
<evidence type="ECO:0000259" key="1">
    <source>
        <dbReference type="Pfam" id="PF03781"/>
    </source>
</evidence>
<sequence>MDRDSPDPKFMSIGELHAAVRVSALLPCAIKDAAREAREALPESTRNRLKHTTTLNHIVKGLGVAPGFAEYESTYSAKLLPFMQSYRLEEQKSLLATQADRLVRLSYRQIADRMFASSLPQPKRIFTGTGVDYWTLLKAAAGCADMKVCALGDEKTTTPYDQARTTEINPTIPPFRYFVRAKNGVLELLSTIQFCNLIGDQLCDYGTDPTDSRLVATLYQLNTSSAAQIRAGLRIFRDLIAGLDSGWMTVVPFSQNLVFLSDSQGGYDFVFRNLRDMPHDPASVGKSLPDSRTIAPSVDERFETWLYFHYTGWKERDQDDAELAFYEAGGTLATYPGSSAILREYLNRQGRGASAASPCEFCGSRAGKGTRRLTPLITIKEFRHFLNANPDYRAHRRNPADGDPWYEANTDSDDKLPASVTWYDAKAYAEWVNQDPHREVRLPTESEYREFFSDYIPSHISVEDVAVAHARRLCDFIGPDGKVYDDHPPYMPNERFAELRIRYRLPLPLRDGPDGTNLMQSPYFGEWLEAEGAAINGLFFCAQGMTGTAHETVVSPLAARFAPGSTGKYKSMKIGFRLALLD</sequence>
<evidence type="ECO:0000313" key="2">
    <source>
        <dbReference type="EMBL" id="BAJ79758.1"/>
    </source>
</evidence>
<dbReference type="Proteomes" id="UP000007100">
    <property type="component" value="Chromosome"/>
</dbReference>
<dbReference type="OrthoDB" id="9768004at2"/>
<dbReference type="InterPro" id="IPR005532">
    <property type="entry name" value="SUMF_dom"/>
</dbReference>
<organism evidence="2 3">
    <name type="scientific">Acidiphilium multivorum (strain DSM 11245 / JCM 8867 / NBRC 100883 / AIU 301)</name>
    <dbReference type="NCBI Taxonomy" id="926570"/>
    <lineage>
        <taxon>Bacteria</taxon>
        <taxon>Pseudomonadati</taxon>
        <taxon>Pseudomonadota</taxon>
        <taxon>Alphaproteobacteria</taxon>
        <taxon>Acetobacterales</taxon>
        <taxon>Acidocellaceae</taxon>
        <taxon>Acidiphilium</taxon>
    </lineage>
</organism>
<keyword evidence="3" id="KW-1185">Reference proteome</keyword>
<dbReference type="Pfam" id="PF03781">
    <property type="entry name" value="FGE-sulfatase"/>
    <property type="match status" value="1"/>
</dbReference>
<evidence type="ECO:0000313" key="3">
    <source>
        <dbReference type="Proteomes" id="UP000007100"/>
    </source>
</evidence>
<reference evidence="2 3" key="1">
    <citation type="submission" date="2010-12" db="EMBL/GenBank/DDBJ databases">
        <title>Whole genome sequence of Acidiphilium multivorum AIU301.</title>
        <authorList>
            <person name="Narita-Yamada S."/>
            <person name="Nakamura S."/>
            <person name="Ito N."/>
            <person name="Takarada H."/>
            <person name="Katano Y."/>
            <person name="Nakazawa H."/>
            <person name="Hosoyama A."/>
            <person name="Yamada R."/>
            <person name="Fujita N."/>
        </authorList>
    </citation>
    <scope>NUCLEOTIDE SEQUENCE [LARGE SCALE GENOMIC DNA]</scope>
    <source>
        <strain evidence="3">DSM 11245 / JCM 8867 / AIU301</strain>
    </source>
</reference>
<proteinExistence type="predicted"/>